<evidence type="ECO:0000313" key="2">
    <source>
        <dbReference type="Proteomes" id="UP000469125"/>
    </source>
</evidence>
<name>A0A6N8FML0_9BACI</name>
<dbReference type="EMBL" id="WOCA01000028">
    <property type="protein sequence ID" value="MUK90715.1"/>
    <property type="molecule type" value="Genomic_DNA"/>
</dbReference>
<accession>A0A6N8FML0</accession>
<keyword evidence="2" id="KW-1185">Reference proteome</keyword>
<dbReference type="PROSITE" id="PS51257">
    <property type="entry name" value="PROKAR_LIPOPROTEIN"/>
    <property type="match status" value="1"/>
</dbReference>
<dbReference type="Proteomes" id="UP000469125">
    <property type="component" value="Unassembled WGS sequence"/>
</dbReference>
<evidence type="ECO:0008006" key="3">
    <source>
        <dbReference type="Google" id="ProtNLM"/>
    </source>
</evidence>
<protein>
    <recommendedName>
        <fullName evidence="3">Lipoprotein</fullName>
    </recommendedName>
</protein>
<sequence>MLRIFFLLMILPILSGCFFNVERSNENSNEKNMPKDMPTDFNFSLKSGINKNNEINTYENTLTKDLIEDGKVTTTTTFTGEEMLDIYEKMRGINILAEKNLIPVTTCMQEPYEDDEWKITINGETTKLLISGKYCESTEDAKQLIQLRNYIYSKVKRKEEYKNLPKAKGGYE</sequence>
<comment type="caution">
    <text evidence="1">The sequence shown here is derived from an EMBL/GenBank/DDBJ whole genome shotgun (WGS) entry which is preliminary data.</text>
</comment>
<evidence type="ECO:0000313" key="1">
    <source>
        <dbReference type="EMBL" id="MUK90715.1"/>
    </source>
</evidence>
<proteinExistence type="predicted"/>
<gene>
    <name evidence="1" type="ORF">GMD78_20375</name>
</gene>
<reference evidence="1 2" key="1">
    <citation type="submission" date="2019-11" db="EMBL/GenBank/DDBJ databases">
        <authorList>
            <person name="Li X."/>
        </authorList>
    </citation>
    <scope>NUCLEOTIDE SEQUENCE [LARGE SCALE GENOMIC DNA]</scope>
    <source>
        <strain evidence="1 2">L9</strain>
    </source>
</reference>
<organism evidence="1 2">
    <name type="scientific">Ornithinibacillus caprae</name>
    <dbReference type="NCBI Taxonomy" id="2678566"/>
    <lineage>
        <taxon>Bacteria</taxon>
        <taxon>Bacillati</taxon>
        <taxon>Bacillota</taxon>
        <taxon>Bacilli</taxon>
        <taxon>Bacillales</taxon>
        <taxon>Bacillaceae</taxon>
        <taxon>Ornithinibacillus</taxon>
    </lineage>
</organism>
<dbReference type="AlphaFoldDB" id="A0A6N8FML0"/>
<dbReference type="RefSeq" id="WP_155671767.1">
    <property type="nucleotide sequence ID" value="NZ_WOCA01000028.1"/>
</dbReference>